<dbReference type="Proteomes" id="UP001430544">
    <property type="component" value="Unassembled WGS sequence"/>
</dbReference>
<dbReference type="RefSeq" id="WP_039423837.1">
    <property type="nucleotide sequence ID" value="NZ_CP018470.1"/>
</dbReference>
<dbReference type="EMBL" id="JAJIUN010000013">
    <property type="protein sequence ID" value="MCC8621144.1"/>
    <property type="molecule type" value="Genomic_DNA"/>
</dbReference>
<dbReference type="Proteomes" id="UP000030969">
    <property type="component" value="Unassembled WGS sequence"/>
</dbReference>
<protein>
    <submittedName>
        <fullName evidence="1">Uncharacterized protein</fullName>
    </submittedName>
</protein>
<evidence type="ECO:0000313" key="3">
    <source>
        <dbReference type="Proteomes" id="UP000030969"/>
    </source>
</evidence>
<reference evidence="2" key="2">
    <citation type="submission" date="2021-11" db="EMBL/GenBank/DDBJ databases">
        <title>Genome resources and taxonomic validation of 89 Xanthomonas strains.</title>
        <authorList>
            <person name="Tambong J.T."/>
        </authorList>
    </citation>
    <scope>NUCLEOTIDE SEQUENCE</scope>
    <source>
        <strain evidence="2">Bv 5-4A</strain>
    </source>
</reference>
<gene>
    <name evidence="2" type="ORF">LN473_03890</name>
    <name evidence="1" type="ORF">OR61_00565</name>
</gene>
<evidence type="ECO:0000313" key="2">
    <source>
        <dbReference type="EMBL" id="MCC8621144.1"/>
    </source>
</evidence>
<reference evidence="1 3" key="1">
    <citation type="submission" date="2014-11" db="EMBL/GenBank/DDBJ databases">
        <title>Draft Genome Sequences of Xanthomonas vesicatoria Strains from the Balkan Peninsula.</title>
        <authorList>
            <person name="Vancheva T."/>
            <person name="Lefeuvre P."/>
            <person name="Bogatzevska N."/>
            <person name="Moncheva P."/>
            <person name="Koebnik R."/>
        </authorList>
    </citation>
    <scope>NUCLEOTIDE SEQUENCE [LARGE SCALE GENOMIC DNA]</scope>
    <source>
        <strain evidence="1 3">53M</strain>
    </source>
</reference>
<accession>A0AAJ0J220</accession>
<sequence>MLYAGRQESKAGDLIEIDGQYRGKVVACMDTDDYLPGHESWSYLGHGIMVDTDFGGLVHYDQVSADAEGLLLIARLPGS</sequence>
<evidence type="ECO:0000313" key="4">
    <source>
        <dbReference type="Proteomes" id="UP001430544"/>
    </source>
</evidence>
<comment type="caution">
    <text evidence="1">The sequence shown here is derived from an EMBL/GenBank/DDBJ whole genome shotgun (WGS) entry which is preliminary data.</text>
</comment>
<name>A0AAJ0J220_9XANT</name>
<organism evidence="1 3">
    <name type="scientific">Xanthomonas vesicatoria</name>
    <dbReference type="NCBI Taxonomy" id="56460"/>
    <lineage>
        <taxon>Bacteria</taxon>
        <taxon>Pseudomonadati</taxon>
        <taxon>Pseudomonadota</taxon>
        <taxon>Gammaproteobacteria</taxon>
        <taxon>Lysobacterales</taxon>
        <taxon>Lysobacteraceae</taxon>
        <taxon>Xanthomonas</taxon>
    </lineage>
</organism>
<dbReference type="AlphaFoldDB" id="A0AAJ0J220"/>
<evidence type="ECO:0000313" key="1">
    <source>
        <dbReference type="EMBL" id="KHM98598.1"/>
    </source>
</evidence>
<keyword evidence="4" id="KW-1185">Reference proteome</keyword>
<dbReference type="EMBL" id="JSYJ01000002">
    <property type="protein sequence ID" value="KHM98598.1"/>
    <property type="molecule type" value="Genomic_DNA"/>
</dbReference>
<proteinExistence type="predicted"/>